<evidence type="ECO:0000256" key="1">
    <source>
        <dbReference type="SAM" id="MobiDB-lite"/>
    </source>
</evidence>
<evidence type="ECO:0000313" key="2">
    <source>
        <dbReference type="EMBL" id="VVC74986.1"/>
    </source>
</evidence>
<accession>A0A5E4PF79</accession>
<protein>
    <submittedName>
        <fullName evidence="2">Uncharacterized protein</fullName>
    </submittedName>
</protein>
<proteinExistence type="predicted"/>
<sequence length="71" mass="8173">MFNRKKTSTMCQPPEFKFSKYAGALFTKYPEQVVVEYALDKLKEKQHQDQKNGGMCNIPEIKLPSPFPGSF</sequence>
<evidence type="ECO:0000313" key="3">
    <source>
        <dbReference type="Proteomes" id="UP000324194"/>
    </source>
</evidence>
<dbReference type="KEGG" id="asip:AQUSIP_02600"/>
<dbReference type="EMBL" id="LR699119">
    <property type="protein sequence ID" value="VVC74986.1"/>
    <property type="molecule type" value="Genomic_DNA"/>
</dbReference>
<dbReference type="AlphaFoldDB" id="A0A5E4PF79"/>
<dbReference type="Proteomes" id="UP000324194">
    <property type="component" value="Chromosome 1"/>
</dbReference>
<reference evidence="2 3" key="1">
    <citation type="submission" date="2019-08" db="EMBL/GenBank/DDBJ databases">
        <authorList>
            <person name="Guy L."/>
        </authorList>
    </citation>
    <scope>NUCLEOTIDE SEQUENCE [LARGE SCALE GENOMIC DNA]</scope>
    <source>
        <strain evidence="2 3">SGT-108</strain>
    </source>
</reference>
<name>A0A5E4PF79_9COXI</name>
<organism evidence="2 3">
    <name type="scientific">Aquicella siphonis</name>
    <dbReference type="NCBI Taxonomy" id="254247"/>
    <lineage>
        <taxon>Bacteria</taxon>
        <taxon>Pseudomonadati</taxon>
        <taxon>Pseudomonadota</taxon>
        <taxon>Gammaproteobacteria</taxon>
        <taxon>Legionellales</taxon>
        <taxon>Coxiellaceae</taxon>
        <taxon>Aquicella</taxon>
    </lineage>
</organism>
<feature type="region of interest" description="Disordered" evidence="1">
    <location>
        <begin position="46"/>
        <end position="71"/>
    </location>
</feature>
<dbReference type="RefSeq" id="WP_148337882.1">
    <property type="nucleotide sequence ID" value="NZ_LR699119.1"/>
</dbReference>
<gene>
    <name evidence="2" type="ORF">AQUSIP_02600</name>
</gene>
<keyword evidence="3" id="KW-1185">Reference proteome</keyword>